<dbReference type="Pfam" id="PF03729">
    <property type="entry name" value="DUF308"/>
    <property type="match status" value="2"/>
</dbReference>
<evidence type="ECO:0000313" key="2">
    <source>
        <dbReference type="EMBL" id="SUN76516.1"/>
    </source>
</evidence>
<dbReference type="EMBL" id="UHFR01000005">
    <property type="protein sequence ID" value="SUN76516.1"/>
    <property type="molecule type" value="Genomic_DNA"/>
</dbReference>
<dbReference type="Proteomes" id="UP000254634">
    <property type="component" value="Unassembled WGS sequence"/>
</dbReference>
<evidence type="ECO:0000313" key="3">
    <source>
        <dbReference type="Proteomes" id="UP000254634"/>
    </source>
</evidence>
<gene>
    <name evidence="2" type="ORF">NCTC13765_01009</name>
</gene>
<organism evidence="2 3">
    <name type="scientific">Streptococcus massiliensis</name>
    <dbReference type="NCBI Taxonomy" id="313439"/>
    <lineage>
        <taxon>Bacteria</taxon>
        <taxon>Bacillati</taxon>
        <taxon>Bacillota</taxon>
        <taxon>Bacilli</taxon>
        <taxon>Lactobacillales</taxon>
        <taxon>Streptococcaceae</taxon>
        <taxon>Streptococcus</taxon>
    </lineage>
</organism>
<evidence type="ECO:0000256" key="1">
    <source>
        <dbReference type="SAM" id="Phobius"/>
    </source>
</evidence>
<feature type="transmembrane region" description="Helical" evidence="1">
    <location>
        <begin position="31"/>
        <end position="53"/>
    </location>
</feature>
<dbReference type="AlphaFoldDB" id="A0A380KZZ7"/>
<protein>
    <submittedName>
        <fullName evidence="2">Uncharacterized conserved protein</fullName>
    </submittedName>
</protein>
<dbReference type="STRING" id="1123307.GCA_000380065_01244"/>
<proteinExistence type="predicted"/>
<feature type="transmembrane region" description="Helical" evidence="1">
    <location>
        <begin position="90"/>
        <end position="110"/>
    </location>
</feature>
<keyword evidence="1" id="KW-0472">Membrane</keyword>
<reference evidence="2" key="1">
    <citation type="submission" date="2018-06" db="EMBL/GenBank/DDBJ databases">
        <authorList>
            <consortium name="Pathogen Informatics"/>
            <person name="Doyle S."/>
        </authorList>
    </citation>
    <scope>NUCLEOTIDE SEQUENCE [LARGE SCALE GENOMIC DNA]</scope>
    <source>
        <strain evidence="2">NCTC13765</strain>
    </source>
</reference>
<keyword evidence="1" id="KW-1133">Transmembrane helix</keyword>
<name>A0A380KZZ7_9STRE</name>
<dbReference type="RefSeq" id="WP_018371949.1">
    <property type="nucleotide sequence ID" value="NZ_UHFR01000005.1"/>
</dbReference>
<feature type="transmembrane region" description="Helical" evidence="1">
    <location>
        <begin position="7"/>
        <end position="25"/>
    </location>
</feature>
<feature type="transmembrane region" description="Helical" evidence="1">
    <location>
        <begin position="65"/>
        <end position="84"/>
    </location>
</feature>
<dbReference type="InterPro" id="IPR005325">
    <property type="entry name" value="DUF308_memb"/>
</dbReference>
<sequence>MKTFGKWLSVLAGVLYVCFAIYLFLHPLTNLAAMSWLFAFFIFLGAVSSFVNYFAAPETERRGHLFYAVVNLILATLFLAYGYITLPILLPTLLAVSLILASIGGLIRASRIKKLLPRLGSSLLWTSVVGLVLGILLLFHPMIASLFVSYLVALGFIYGGITYLINALARLDD</sequence>
<keyword evidence="3" id="KW-1185">Reference proteome</keyword>
<feature type="transmembrane region" description="Helical" evidence="1">
    <location>
        <begin position="122"/>
        <end position="141"/>
    </location>
</feature>
<feature type="transmembrane region" description="Helical" evidence="1">
    <location>
        <begin position="147"/>
        <end position="169"/>
    </location>
</feature>
<accession>A0A380KZZ7</accession>
<keyword evidence="1" id="KW-0812">Transmembrane</keyword>